<evidence type="ECO:0000313" key="2">
    <source>
        <dbReference type="WBParaSite" id="nRc.2.0.1.t05248-RA"/>
    </source>
</evidence>
<keyword evidence="1" id="KW-1185">Reference proteome</keyword>
<dbReference type="AlphaFoldDB" id="A0A915HTL4"/>
<evidence type="ECO:0000313" key="1">
    <source>
        <dbReference type="Proteomes" id="UP000887565"/>
    </source>
</evidence>
<dbReference type="WBParaSite" id="nRc.2.0.1.t05248-RA">
    <property type="protein sequence ID" value="nRc.2.0.1.t05248-RA"/>
    <property type="gene ID" value="nRc.2.0.1.g05248"/>
</dbReference>
<organism evidence="1 2">
    <name type="scientific">Romanomermis culicivorax</name>
    <name type="common">Nematode worm</name>
    <dbReference type="NCBI Taxonomy" id="13658"/>
    <lineage>
        <taxon>Eukaryota</taxon>
        <taxon>Metazoa</taxon>
        <taxon>Ecdysozoa</taxon>
        <taxon>Nematoda</taxon>
        <taxon>Enoplea</taxon>
        <taxon>Dorylaimia</taxon>
        <taxon>Mermithida</taxon>
        <taxon>Mermithoidea</taxon>
        <taxon>Mermithidae</taxon>
        <taxon>Romanomermis</taxon>
    </lineage>
</organism>
<accession>A0A915HTL4</accession>
<proteinExistence type="predicted"/>
<dbReference type="Proteomes" id="UP000887565">
    <property type="component" value="Unplaced"/>
</dbReference>
<protein>
    <submittedName>
        <fullName evidence="2">Uncharacterized protein</fullName>
    </submittedName>
</protein>
<reference evidence="2" key="1">
    <citation type="submission" date="2022-11" db="UniProtKB">
        <authorList>
            <consortium name="WormBaseParasite"/>
        </authorList>
    </citation>
    <scope>IDENTIFICATION</scope>
</reference>
<name>A0A915HTL4_ROMCU</name>
<sequence>MVNFNPGITQTSKLPPPPFSKKLCLMCWNSSPFKENEYDDENLVIFRGYITIHKPFISLYMTIIYE</sequence>